<keyword evidence="2" id="KW-1185">Reference proteome</keyword>
<organism evidence="1 2">
    <name type="scientific">Cannabis sativa</name>
    <name type="common">Hemp</name>
    <name type="synonym">Marijuana</name>
    <dbReference type="NCBI Taxonomy" id="3483"/>
    <lineage>
        <taxon>Eukaryota</taxon>
        <taxon>Viridiplantae</taxon>
        <taxon>Streptophyta</taxon>
        <taxon>Embryophyta</taxon>
        <taxon>Tracheophyta</taxon>
        <taxon>Spermatophyta</taxon>
        <taxon>Magnoliopsida</taxon>
        <taxon>eudicotyledons</taxon>
        <taxon>Gunneridae</taxon>
        <taxon>Pentapetalae</taxon>
        <taxon>rosids</taxon>
        <taxon>fabids</taxon>
        <taxon>Rosales</taxon>
        <taxon>Cannabaceae</taxon>
        <taxon>Cannabis</taxon>
    </lineage>
</organism>
<reference evidence="1 2" key="1">
    <citation type="journal article" date="2020" name="bioRxiv">
        <title>Sequence and annotation of 42 cannabis genomes reveals extensive copy number variation in cannabinoid synthesis and pathogen resistance genes.</title>
        <authorList>
            <person name="Mckernan K.J."/>
            <person name="Helbert Y."/>
            <person name="Kane L.T."/>
            <person name="Ebling H."/>
            <person name="Zhang L."/>
            <person name="Liu B."/>
            <person name="Eaton Z."/>
            <person name="Mclaughlin S."/>
            <person name="Kingan S."/>
            <person name="Baybayan P."/>
            <person name="Concepcion G."/>
            <person name="Jordan M."/>
            <person name="Riva A."/>
            <person name="Barbazuk W."/>
            <person name="Harkins T."/>
        </authorList>
    </citation>
    <scope>NUCLEOTIDE SEQUENCE [LARGE SCALE GENOMIC DNA]</scope>
    <source>
        <strain evidence="2">cv. Jamaican Lion 4</strain>
        <tissue evidence="1">Leaf</tissue>
    </source>
</reference>
<name>A0A7J6I5R2_CANSA</name>
<dbReference type="AlphaFoldDB" id="A0A7J6I5R2"/>
<comment type="caution">
    <text evidence="1">The sequence shown here is derived from an EMBL/GenBank/DDBJ whole genome shotgun (WGS) entry which is preliminary data.</text>
</comment>
<dbReference type="Proteomes" id="UP000583929">
    <property type="component" value="Unassembled WGS sequence"/>
</dbReference>
<evidence type="ECO:0000313" key="2">
    <source>
        <dbReference type="Proteomes" id="UP000583929"/>
    </source>
</evidence>
<protein>
    <submittedName>
        <fullName evidence="1">Uncharacterized protein</fullName>
    </submittedName>
</protein>
<sequence length="85" mass="9962">MEGKRNLIIRSGSVFAYFLANYYHEIGRITHPTPVKPQDNKENFIPPMTLDLSYRKEDPRNRPSLILLMKELGQALEHRHFPLNS</sequence>
<dbReference type="EMBL" id="JAATIQ010000007">
    <property type="protein sequence ID" value="KAF4402411.1"/>
    <property type="molecule type" value="Genomic_DNA"/>
</dbReference>
<gene>
    <name evidence="1" type="ORF">G4B88_012196</name>
</gene>
<proteinExistence type="predicted"/>
<evidence type="ECO:0000313" key="1">
    <source>
        <dbReference type="EMBL" id="KAF4402411.1"/>
    </source>
</evidence>
<accession>A0A7J6I5R2</accession>